<dbReference type="RefSeq" id="XP_023934260.2">
    <property type="nucleotide sequence ID" value="XM_024078492.2"/>
</dbReference>
<keyword evidence="1" id="KW-0645">Protease</keyword>
<keyword evidence="2" id="KW-0378">Hydrolase</keyword>
<keyword evidence="6" id="KW-1185">Reference proteome</keyword>
<evidence type="ECO:0000256" key="3">
    <source>
        <dbReference type="ARBA" id="ARBA00022825"/>
    </source>
</evidence>
<evidence type="ECO:0000313" key="7">
    <source>
        <dbReference type="RefSeq" id="XP_023934260.2"/>
    </source>
</evidence>
<dbReference type="Proteomes" id="UP001652582">
    <property type="component" value="Chromosome 2"/>
</dbReference>
<dbReference type="SMART" id="SM00020">
    <property type="entry name" value="Tryp_SPc"/>
    <property type="match status" value="1"/>
</dbReference>
<dbReference type="GO" id="GO:0004252">
    <property type="term" value="F:serine-type endopeptidase activity"/>
    <property type="evidence" value="ECO:0007669"/>
    <property type="project" value="InterPro"/>
</dbReference>
<accession>A0A6J1MGH0</accession>
<dbReference type="InterPro" id="IPR050430">
    <property type="entry name" value="Peptidase_S1"/>
</dbReference>
<dbReference type="CDD" id="cd00190">
    <property type="entry name" value="Tryp_SPc"/>
    <property type="match status" value="1"/>
</dbReference>
<dbReference type="Pfam" id="PF00089">
    <property type="entry name" value="Trypsin"/>
    <property type="match status" value="1"/>
</dbReference>
<dbReference type="PROSITE" id="PS50240">
    <property type="entry name" value="TRYPSIN_DOM"/>
    <property type="match status" value="1"/>
</dbReference>
<keyword evidence="4" id="KW-1015">Disulfide bond</keyword>
<sequence>MASIQIFNNFHCAGSIIKSDLIVTASSCLQLAWNNRFFRENPAFLSARVGSSFYSGGGEVIPVLEIYFHPGYNPKNLRNNICVLRLMRHLNFRKRDKRIKKIDFDRFSSDLPVTTPDITILGWGAKGYSSVIDNPWKNILSFSVIDVYPLEDCQDVYSREYVTRKNFCAGYLSKGGGACNRDVGGPGIADGKLMGVISFGSPVCGAPDAPTVFTKLGYYSDWIEEIMEMDIPVSKKKTTSKPYSLPWTTQYTTRTKPTTFNIPPFTEKNMSPKPISFIDNQLRILDEQVFKDFLATMFHSEEINKNENLKHVKEEKAEFRSTANQGTPYYEEVTEKIKPVTDFEDVSLEDRYTNTAVTIVNKEIKNQPVYDVDDEIEKLIKNVNLEQIIKEEVKVTPRFAKDLAKLDTPHKSKNDSVETLLYLSDDDKDYNANNIPLDDVINDEREEIYDGMSIPVSGFQDFTRTKDKESESPESDLLGLLTETIGRVIGSTKRI</sequence>
<evidence type="ECO:0000256" key="2">
    <source>
        <dbReference type="ARBA" id="ARBA00022801"/>
    </source>
</evidence>
<name>A0A6J1MGH0_BICAN</name>
<dbReference type="InterPro" id="IPR001254">
    <property type="entry name" value="Trypsin_dom"/>
</dbReference>
<evidence type="ECO:0000259" key="5">
    <source>
        <dbReference type="PROSITE" id="PS50240"/>
    </source>
</evidence>
<dbReference type="KEGG" id="bany:112043187"/>
<dbReference type="Gene3D" id="2.40.10.10">
    <property type="entry name" value="Trypsin-like serine proteases"/>
    <property type="match status" value="1"/>
</dbReference>
<gene>
    <name evidence="7" type="primary">LOC112043187</name>
</gene>
<organism evidence="6 7">
    <name type="scientific">Bicyclus anynana</name>
    <name type="common">Squinting bush brown butterfly</name>
    <dbReference type="NCBI Taxonomy" id="110368"/>
    <lineage>
        <taxon>Eukaryota</taxon>
        <taxon>Metazoa</taxon>
        <taxon>Ecdysozoa</taxon>
        <taxon>Arthropoda</taxon>
        <taxon>Hexapoda</taxon>
        <taxon>Insecta</taxon>
        <taxon>Pterygota</taxon>
        <taxon>Neoptera</taxon>
        <taxon>Endopterygota</taxon>
        <taxon>Lepidoptera</taxon>
        <taxon>Glossata</taxon>
        <taxon>Ditrysia</taxon>
        <taxon>Papilionoidea</taxon>
        <taxon>Nymphalidae</taxon>
        <taxon>Satyrinae</taxon>
        <taxon>Satyrini</taxon>
        <taxon>Mycalesina</taxon>
        <taxon>Bicyclus</taxon>
    </lineage>
</organism>
<evidence type="ECO:0000256" key="4">
    <source>
        <dbReference type="ARBA" id="ARBA00023157"/>
    </source>
</evidence>
<evidence type="ECO:0000256" key="1">
    <source>
        <dbReference type="ARBA" id="ARBA00022670"/>
    </source>
</evidence>
<protein>
    <submittedName>
        <fullName evidence="7">Uncharacterized protein LOC112043187</fullName>
    </submittedName>
</protein>
<dbReference type="GO" id="GO:0006508">
    <property type="term" value="P:proteolysis"/>
    <property type="evidence" value="ECO:0007669"/>
    <property type="project" value="UniProtKB-KW"/>
</dbReference>
<reference evidence="7" key="2">
    <citation type="submission" date="2025-08" db="UniProtKB">
        <authorList>
            <consortium name="RefSeq"/>
        </authorList>
    </citation>
    <scope>IDENTIFICATION</scope>
</reference>
<dbReference type="SUPFAM" id="SSF50494">
    <property type="entry name" value="Trypsin-like serine proteases"/>
    <property type="match status" value="1"/>
</dbReference>
<dbReference type="PANTHER" id="PTHR24276">
    <property type="entry name" value="POLYSERASE-RELATED"/>
    <property type="match status" value="1"/>
</dbReference>
<dbReference type="PANTHER" id="PTHR24276:SF91">
    <property type="entry name" value="AT26814P-RELATED"/>
    <property type="match status" value="1"/>
</dbReference>
<evidence type="ECO:0000313" key="6">
    <source>
        <dbReference type="Proteomes" id="UP001652582"/>
    </source>
</evidence>
<dbReference type="AlphaFoldDB" id="A0A6J1MGH0"/>
<keyword evidence="3" id="KW-0720">Serine protease</keyword>
<dbReference type="InterPro" id="IPR043504">
    <property type="entry name" value="Peptidase_S1_PA_chymotrypsin"/>
</dbReference>
<feature type="domain" description="Peptidase S1" evidence="5">
    <location>
        <begin position="1"/>
        <end position="228"/>
    </location>
</feature>
<dbReference type="GeneID" id="112043187"/>
<dbReference type="InterPro" id="IPR009003">
    <property type="entry name" value="Peptidase_S1_PA"/>
</dbReference>
<dbReference type="OrthoDB" id="6380398at2759"/>
<reference evidence="6" key="1">
    <citation type="submission" date="2025-05" db="UniProtKB">
        <authorList>
            <consortium name="RefSeq"/>
        </authorList>
    </citation>
    <scope>NUCLEOTIDE SEQUENCE [LARGE SCALE GENOMIC DNA]</scope>
</reference>
<proteinExistence type="predicted"/>